<comment type="caution">
    <text evidence="1">The sequence shown here is derived from an EMBL/GenBank/DDBJ whole genome shotgun (WGS) entry which is preliminary data.</text>
</comment>
<dbReference type="Gene3D" id="3.40.50.1820">
    <property type="entry name" value="alpha/beta hydrolase"/>
    <property type="match status" value="1"/>
</dbReference>
<dbReference type="SUPFAM" id="SSF53474">
    <property type="entry name" value="alpha/beta-Hydrolases"/>
    <property type="match status" value="1"/>
</dbReference>
<evidence type="ECO:0000313" key="1">
    <source>
        <dbReference type="EMBL" id="OHV96716.1"/>
    </source>
</evidence>
<name>A0A1S1U8V5_9BURK</name>
<dbReference type="RefSeq" id="WP_071078267.1">
    <property type="nucleotide sequence ID" value="NZ_LFKP01000008.1"/>
</dbReference>
<dbReference type="InterPro" id="IPR010662">
    <property type="entry name" value="RBBP9/YdeN"/>
</dbReference>
<evidence type="ECO:0000313" key="2">
    <source>
        <dbReference type="Proteomes" id="UP000179840"/>
    </source>
</evidence>
<sequence length="181" mass="19289">MSPLVLTLAGLWNSGPQHWQTHWEARHPQWSRVPHGQWQTPDKDEWVAELDSAIAACERPPVLAAHSLACALVAHWAASGSPHKIAGAFLVAPSDVEAPSYPSGTTGFSPMPLQALPFPSLVVASGDDPYVSFARARAFASAWGSDFTMIGDAGHINGDAGYGPWPDGEQLLLDFCAAHQA</sequence>
<dbReference type="EMBL" id="LFKP01000008">
    <property type="protein sequence ID" value="OHV96716.1"/>
    <property type="molecule type" value="Genomic_DNA"/>
</dbReference>
<organism evidence="1 2">
    <name type="scientific">Janthinobacterium lividum</name>
    <dbReference type="NCBI Taxonomy" id="29581"/>
    <lineage>
        <taxon>Bacteria</taxon>
        <taxon>Pseudomonadati</taxon>
        <taxon>Pseudomonadota</taxon>
        <taxon>Betaproteobacteria</taxon>
        <taxon>Burkholderiales</taxon>
        <taxon>Oxalobacteraceae</taxon>
        <taxon>Janthinobacterium</taxon>
    </lineage>
</organism>
<accession>A0A1S1U8V5</accession>
<dbReference type="AlphaFoldDB" id="A0A1S1U8V5"/>
<reference evidence="1 2" key="1">
    <citation type="submission" date="2015-06" db="EMBL/GenBank/DDBJ databases">
        <title>Draft genome sequencing of a biphenyl-degrading bacterium, Janthinobacterium lividum MEG1.</title>
        <authorList>
            <person name="Shimodaira J."/>
            <person name="Hatta T."/>
        </authorList>
    </citation>
    <scope>NUCLEOTIDE SEQUENCE [LARGE SCALE GENOMIC DNA]</scope>
    <source>
        <strain evidence="1 2">MEG1</strain>
    </source>
</reference>
<dbReference type="InterPro" id="IPR029058">
    <property type="entry name" value="AB_hydrolase_fold"/>
</dbReference>
<dbReference type="Proteomes" id="UP000179840">
    <property type="component" value="Unassembled WGS sequence"/>
</dbReference>
<proteinExistence type="predicted"/>
<protein>
    <submittedName>
        <fullName evidence="1">Alpha/beta hydrolase</fullName>
    </submittedName>
</protein>
<keyword evidence="1" id="KW-0378">Hydrolase</keyword>
<gene>
    <name evidence="1" type="ORF">AKG95_18735</name>
</gene>
<dbReference type="GO" id="GO:0016787">
    <property type="term" value="F:hydrolase activity"/>
    <property type="evidence" value="ECO:0007669"/>
    <property type="project" value="UniProtKB-KW"/>
</dbReference>
<dbReference type="Pfam" id="PF06821">
    <property type="entry name" value="Ser_hydrolase"/>
    <property type="match status" value="1"/>
</dbReference>